<dbReference type="PROSITE" id="PS01159">
    <property type="entry name" value="WW_DOMAIN_1"/>
    <property type="match status" value="1"/>
</dbReference>
<sequence>MTEEERATSHEAVEEHGGEWTSSRRSGRRARTATNRLQNGASVVEELRVDTSFRTELERDERHEKPARRKKEEIQETGRGRSSTGSEHSDQQEEPVIPVTVLPSMEAENKPPSGRNKGFTPAEHVPGKDEGEETEDDIALLEYLSGTESDYYELDRASRKGEDAEDRSPIMSLSPRSFDESMGTPGSPGELLSVDEHGGFGQSPIRYTTVTRRMMAHAQEAPRQTSTQVVESPPGSRDTGETENTEAKQLGVVPRQPTRARPERDNEWIACETEDGLTYYYNQSTQESQWTIPTAPGVRGYTVEELFAAVSAEELSETESKQLSILLHSGVDLQAVDSNGLTPLHVACKKGNEQAAALLVYYGAKLNARTLRDDATPLILACRAESEGVTKLLVESNADLSACDSSGNSALHVAVHSGNEGLVILVLRGCDHTLLSQKNNEGETAMHIAAKFGYFGIVRGLLAYGASAKDEDSQGRTPLILSILENHVECVQLLQTVESNSSSPKPVAAPHYNAAYSSDRRQSGADRDALTVLHSYLFQILPNHSASEAQTVYQLVEEVRGQIGALNASLQASNAREAHYRVQLEEISSNLAGSAEEMKKEQNLHSDTQNLLAVRELELDASRVSHRALSSRCELLESIARIAQEKLGRERLEHTRYEESMQEKLHRSLQENANVIESCRQLQVSWADGQQHFDPRLGRRDSQGFYEISEDLTHLSSVQESVGRNYQLLETEKSASIASGNQSREQVSSDYQQQQPGQYDGYRHSFQQYHYDNTPEVLDAPPPLLDDSDEVPMQKDSETPPLSPARVGAVWNRFFENVGHANEAHSPSDPTSYAPPSLGPGQPALSSSHAFDAVRKNDLQKLQEVLLRGVSANQRDVAEKGTPLHLACELGDIDSVMLLSEFSADLEARDEAGNTPLLAACFQGNFECVKFLLQSAVSLLAVNENGDSPLHLAAWDGSIPCVMILLEYGVDPMVTNRFGLTALGNMKTRSPMRHKFDDMPEDHPMRQTLVILEEAERHRLQEQVIEDQSTSTEDANEHHTEKPNDRVSETPSKRASWTQWLLGFRGAHPEGLQPRKPDQEQQKSESGDANTSTTLTEDNDDDSEEADDLTSYEESHLVLRETQHEPLTPPAEIEEALRRAMAGGGYEPQSPAASAPTYPITRQDLSKHLNLSPSVRNLPKTHLPAAPSKIRARYVDTFNMP</sequence>
<evidence type="ECO:0000313" key="6">
    <source>
        <dbReference type="EMBL" id="KAL3663472.1"/>
    </source>
</evidence>
<accession>A0ABD3FC14</accession>
<feature type="compositionally biased region" description="Basic and acidic residues" evidence="4">
    <location>
        <begin position="1"/>
        <end position="18"/>
    </location>
</feature>
<name>A0ABD3FC14_9STRA</name>
<dbReference type="SMART" id="SM00248">
    <property type="entry name" value="ANK"/>
    <property type="match status" value="8"/>
</dbReference>
<feature type="region of interest" description="Disordered" evidence="4">
    <location>
        <begin position="1025"/>
        <end position="1053"/>
    </location>
</feature>
<dbReference type="InterPro" id="IPR036020">
    <property type="entry name" value="WW_dom_sf"/>
</dbReference>
<evidence type="ECO:0000256" key="2">
    <source>
        <dbReference type="ARBA" id="ARBA00023043"/>
    </source>
</evidence>
<feature type="region of interest" description="Disordered" evidence="4">
    <location>
        <begin position="773"/>
        <end position="803"/>
    </location>
</feature>
<feature type="region of interest" description="Disordered" evidence="4">
    <location>
        <begin position="735"/>
        <end position="759"/>
    </location>
</feature>
<dbReference type="PROSITE" id="PS50020">
    <property type="entry name" value="WW_DOMAIN_2"/>
    <property type="match status" value="1"/>
</dbReference>
<feature type="repeat" description="ANK" evidence="3">
    <location>
        <begin position="879"/>
        <end position="911"/>
    </location>
</feature>
<evidence type="ECO:0000256" key="1">
    <source>
        <dbReference type="ARBA" id="ARBA00022737"/>
    </source>
</evidence>
<feature type="region of interest" description="Disordered" evidence="4">
    <location>
        <begin position="216"/>
        <end position="263"/>
    </location>
</feature>
<feature type="repeat" description="ANK" evidence="3">
    <location>
        <begin position="912"/>
        <end position="944"/>
    </location>
</feature>
<dbReference type="Pfam" id="PF13857">
    <property type="entry name" value="Ank_5"/>
    <property type="match status" value="1"/>
</dbReference>
<feature type="region of interest" description="Disordered" evidence="4">
    <location>
        <begin position="821"/>
        <end position="847"/>
    </location>
</feature>
<dbReference type="SUPFAM" id="SSF51045">
    <property type="entry name" value="WW domain"/>
    <property type="match status" value="1"/>
</dbReference>
<dbReference type="Pfam" id="PF00397">
    <property type="entry name" value="WW"/>
    <property type="match status" value="1"/>
</dbReference>
<keyword evidence="2 3" id="KW-0040">ANK repeat</keyword>
<feature type="repeat" description="ANK" evidence="3">
    <location>
        <begin position="373"/>
        <end position="405"/>
    </location>
</feature>
<dbReference type="EMBL" id="JBIMZQ010000027">
    <property type="protein sequence ID" value="KAL3663472.1"/>
    <property type="molecule type" value="Genomic_DNA"/>
</dbReference>
<feature type="region of interest" description="Disordered" evidence="4">
    <location>
        <begin position="1"/>
        <end position="200"/>
    </location>
</feature>
<keyword evidence="7" id="KW-1185">Reference proteome</keyword>
<evidence type="ECO:0000256" key="3">
    <source>
        <dbReference type="PROSITE-ProRule" id="PRU00023"/>
    </source>
</evidence>
<dbReference type="Gene3D" id="1.25.40.20">
    <property type="entry name" value="Ankyrin repeat-containing domain"/>
    <property type="match status" value="4"/>
</dbReference>
<feature type="compositionally biased region" description="Basic and acidic residues" evidence="4">
    <location>
        <begin position="45"/>
        <end position="79"/>
    </location>
</feature>
<gene>
    <name evidence="6" type="ORF">V7S43_011361</name>
</gene>
<dbReference type="Pfam" id="PF00023">
    <property type="entry name" value="Ank"/>
    <property type="match status" value="2"/>
</dbReference>
<organism evidence="6 7">
    <name type="scientific">Phytophthora oleae</name>
    <dbReference type="NCBI Taxonomy" id="2107226"/>
    <lineage>
        <taxon>Eukaryota</taxon>
        <taxon>Sar</taxon>
        <taxon>Stramenopiles</taxon>
        <taxon>Oomycota</taxon>
        <taxon>Peronosporomycetes</taxon>
        <taxon>Peronosporales</taxon>
        <taxon>Peronosporaceae</taxon>
        <taxon>Phytophthora</taxon>
    </lineage>
</organism>
<feature type="compositionally biased region" description="Basic and acidic residues" evidence="4">
    <location>
        <begin position="1073"/>
        <end position="1086"/>
    </location>
</feature>
<evidence type="ECO:0000313" key="7">
    <source>
        <dbReference type="Proteomes" id="UP001632037"/>
    </source>
</evidence>
<feature type="repeat" description="ANK" evidence="3">
    <location>
        <begin position="945"/>
        <end position="977"/>
    </location>
</feature>
<dbReference type="InterPro" id="IPR036770">
    <property type="entry name" value="Ankyrin_rpt-contain_sf"/>
</dbReference>
<feature type="compositionally biased region" description="Acidic residues" evidence="4">
    <location>
        <begin position="1097"/>
        <end position="1111"/>
    </location>
</feature>
<dbReference type="PROSITE" id="PS50088">
    <property type="entry name" value="ANK_REPEAT"/>
    <property type="match status" value="6"/>
</dbReference>
<dbReference type="PROSITE" id="PS50297">
    <property type="entry name" value="ANK_REP_REGION"/>
    <property type="match status" value="5"/>
</dbReference>
<dbReference type="InterPro" id="IPR001202">
    <property type="entry name" value="WW_dom"/>
</dbReference>
<feature type="compositionally biased region" description="Acidic residues" evidence="4">
    <location>
        <begin position="130"/>
        <end position="139"/>
    </location>
</feature>
<dbReference type="Gene3D" id="2.20.70.10">
    <property type="match status" value="1"/>
</dbReference>
<feature type="region of interest" description="Disordered" evidence="4">
    <location>
        <begin position="1067"/>
        <end position="1111"/>
    </location>
</feature>
<dbReference type="SUPFAM" id="SSF48403">
    <property type="entry name" value="Ankyrin repeat"/>
    <property type="match status" value="2"/>
</dbReference>
<feature type="compositionally biased region" description="Basic and acidic residues" evidence="4">
    <location>
        <begin position="153"/>
        <end position="168"/>
    </location>
</feature>
<dbReference type="PANTHER" id="PTHR24198:SF165">
    <property type="entry name" value="ANKYRIN REPEAT-CONTAINING PROTEIN-RELATED"/>
    <property type="match status" value="1"/>
</dbReference>
<proteinExistence type="predicted"/>
<feature type="compositionally biased region" description="Polar residues" evidence="4">
    <location>
        <begin position="735"/>
        <end position="745"/>
    </location>
</feature>
<feature type="compositionally biased region" description="Low complexity" evidence="4">
    <location>
        <begin position="746"/>
        <end position="759"/>
    </location>
</feature>
<dbReference type="SMART" id="SM00456">
    <property type="entry name" value="WW"/>
    <property type="match status" value="1"/>
</dbReference>
<dbReference type="CDD" id="cd00201">
    <property type="entry name" value="WW"/>
    <property type="match status" value="1"/>
</dbReference>
<feature type="repeat" description="ANK" evidence="3">
    <location>
        <begin position="339"/>
        <end position="371"/>
    </location>
</feature>
<dbReference type="Proteomes" id="UP001632037">
    <property type="component" value="Unassembled WGS sequence"/>
</dbReference>
<evidence type="ECO:0000256" key="4">
    <source>
        <dbReference type="SAM" id="MobiDB-lite"/>
    </source>
</evidence>
<evidence type="ECO:0000259" key="5">
    <source>
        <dbReference type="PROSITE" id="PS50020"/>
    </source>
</evidence>
<feature type="repeat" description="ANK" evidence="3">
    <location>
        <begin position="441"/>
        <end position="473"/>
    </location>
</feature>
<keyword evidence="1" id="KW-0677">Repeat</keyword>
<feature type="domain" description="WW" evidence="5">
    <location>
        <begin position="262"/>
        <end position="295"/>
    </location>
</feature>
<feature type="compositionally biased region" description="Polar residues" evidence="4">
    <location>
        <begin position="1087"/>
        <end position="1096"/>
    </location>
</feature>
<dbReference type="InterPro" id="IPR002110">
    <property type="entry name" value="Ankyrin_rpt"/>
</dbReference>
<dbReference type="Pfam" id="PF12796">
    <property type="entry name" value="Ank_2"/>
    <property type="match status" value="2"/>
</dbReference>
<protein>
    <recommendedName>
        <fullName evidence="5">WW domain-containing protein</fullName>
    </recommendedName>
</protein>
<reference evidence="6 7" key="1">
    <citation type="submission" date="2024-09" db="EMBL/GenBank/DDBJ databases">
        <title>Genome sequencing and assembly of Phytophthora oleae, isolate VK10A, causative agent of rot of olive drupes.</title>
        <authorList>
            <person name="Conti Taguali S."/>
            <person name="Riolo M."/>
            <person name="La Spada F."/>
            <person name="Cacciola S.O."/>
            <person name="Dionisio G."/>
        </authorList>
    </citation>
    <scope>NUCLEOTIDE SEQUENCE [LARGE SCALE GENOMIC DNA]</scope>
    <source>
        <strain evidence="6 7">VK10A</strain>
    </source>
</reference>
<dbReference type="PANTHER" id="PTHR24198">
    <property type="entry name" value="ANKYRIN REPEAT AND PROTEIN KINASE DOMAIN-CONTAINING PROTEIN"/>
    <property type="match status" value="1"/>
</dbReference>
<feature type="compositionally biased region" description="Basic and acidic residues" evidence="4">
    <location>
        <begin position="1035"/>
        <end position="1052"/>
    </location>
</feature>
<comment type="caution">
    <text evidence="6">The sequence shown here is derived from an EMBL/GenBank/DDBJ whole genome shotgun (WGS) entry which is preliminary data.</text>
</comment>
<dbReference type="AlphaFoldDB" id="A0ABD3FC14"/>